<dbReference type="InterPro" id="IPR015590">
    <property type="entry name" value="Aldehyde_DH_dom"/>
</dbReference>
<evidence type="ECO:0000256" key="2">
    <source>
        <dbReference type="ARBA" id="ARBA00023002"/>
    </source>
</evidence>
<dbReference type="InterPro" id="IPR016163">
    <property type="entry name" value="Ald_DH_C"/>
</dbReference>
<dbReference type="InterPro" id="IPR016160">
    <property type="entry name" value="Ald_DH_CS_CYS"/>
</dbReference>
<dbReference type="EMBL" id="CP000926">
    <property type="protein sequence ID" value="ABY98392.1"/>
    <property type="molecule type" value="Genomic_DNA"/>
</dbReference>
<dbReference type="InterPro" id="IPR016161">
    <property type="entry name" value="Ald_DH/histidinol_DH"/>
</dbReference>
<dbReference type="PROSITE" id="PS00070">
    <property type="entry name" value="ALDEHYDE_DEHYDR_CYS"/>
    <property type="match status" value="1"/>
</dbReference>
<dbReference type="KEGG" id="ppg:PputGB1_2493"/>
<dbReference type="GO" id="GO:0016620">
    <property type="term" value="F:oxidoreductase activity, acting on the aldehyde or oxo group of donors, NAD or NADP as acceptor"/>
    <property type="evidence" value="ECO:0007669"/>
    <property type="project" value="InterPro"/>
</dbReference>
<sequence>MDRLLDSLFPSADNIPEAWRLGAPLEQRDYLVNGELRRWDGPLATVRSPVWLKQGDTEHQVILGSAPLLDADTALTALDAAVQAYDKGRGAWPNMRVAERIQHVETFLARMREQRQAVVKLLMWEIGKNLKDSEKEFDRTCDYIVDTINALKDLDRRSSRFELEQGTLGQIRRAPLGVALCMGPYNYPLNETFTTLIPALIMGNTVVFKPAKFGVLLIRPLLEAFRDSFPPGVINVIYGRGRETVSALMASGKVDVFAFIGTHKAASDLKKLHPRPHRLRAALGLDAKNPGIVLPQVDLDNAVEEAVTGALSFNGQRCTALKILFVHEDVVDAFLDKFQRKLAALKPGMPWEPGVALTPLPEPGKVDYLDGLVADATAKGAHVLNEGGGHSRGSFFYPALLYPVSQQMRVYHEEQFGPLVPVVPYRDLQTVIDYVLDSDYGQQLSLFGNDPATIGSLVDIFANQVGRININAQCQRGPDTYPFNGRKNSAEGTLSVHDALRVFSIRTLVATRFQEANKELISDIIRNRQSSFLTTDYIF</sequence>
<dbReference type="InterPro" id="IPR016162">
    <property type="entry name" value="Ald_DH_N"/>
</dbReference>
<comment type="similarity">
    <text evidence="1">Belongs to the aldehyde dehydrogenase family.</text>
</comment>
<dbReference type="Proteomes" id="UP000002157">
    <property type="component" value="Chromosome"/>
</dbReference>
<accession>B0KRM8</accession>
<dbReference type="AlphaFoldDB" id="B0KRM8"/>
<dbReference type="PANTHER" id="PTHR43353">
    <property type="entry name" value="SUCCINATE-SEMIALDEHYDE DEHYDROGENASE, MITOCHONDRIAL"/>
    <property type="match status" value="1"/>
</dbReference>
<gene>
    <name evidence="4" type="ordered locus">PputGB1_2493</name>
</gene>
<feature type="domain" description="Aldehyde dehydrogenase" evidence="3">
    <location>
        <begin position="61"/>
        <end position="503"/>
    </location>
</feature>
<evidence type="ECO:0000313" key="5">
    <source>
        <dbReference type="Proteomes" id="UP000002157"/>
    </source>
</evidence>
<dbReference type="Gene3D" id="3.40.605.10">
    <property type="entry name" value="Aldehyde Dehydrogenase, Chain A, domain 1"/>
    <property type="match status" value="1"/>
</dbReference>
<dbReference type="RefSeq" id="WP_012272134.1">
    <property type="nucleotide sequence ID" value="NC_010322.1"/>
</dbReference>
<evidence type="ECO:0000259" key="3">
    <source>
        <dbReference type="Pfam" id="PF00171"/>
    </source>
</evidence>
<keyword evidence="2" id="KW-0560">Oxidoreductase</keyword>
<dbReference type="Pfam" id="PF00171">
    <property type="entry name" value="Aldedh"/>
    <property type="match status" value="1"/>
</dbReference>
<dbReference type="SUPFAM" id="SSF53720">
    <property type="entry name" value="ALDH-like"/>
    <property type="match status" value="1"/>
</dbReference>
<evidence type="ECO:0000313" key="4">
    <source>
        <dbReference type="EMBL" id="ABY98392.1"/>
    </source>
</evidence>
<dbReference type="eggNOG" id="COG1012">
    <property type="taxonomic scope" value="Bacteria"/>
</dbReference>
<dbReference type="Gene3D" id="3.40.309.10">
    <property type="entry name" value="Aldehyde Dehydrogenase, Chain A, domain 2"/>
    <property type="match status" value="1"/>
</dbReference>
<reference evidence="4 5" key="1">
    <citation type="submission" date="2008-01" db="EMBL/GenBank/DDBJ databases">
        <title>Complete sequence of Pseudomonas putida GB-1.</title>
        <authorList>
            <consortium name="US DOE Joint Genome Institute"/>
            <person name="Copeland A."/>
            <person name="Lucas S."/>
            <person name="Lapidus A."/>
            <person name="Barry K."/>
            <person name="Glavina del Rio T."/>
            <person name="Dalin E."/>
            <person name="Tice H."/>
            <person name="Pitluck S."/>
            <person name="Bruce D."/>
            <person name="Goodwin L."/>
            <person name="Chertkov O."/>
            <person name="Brettin T."/>
            <person name="Detter J.C."/>
            <person name="Han C."/>
            <person name="Kuske C.R."/>
            <person name="Schmutz J."/>
            <person name="Larimer F."/>
            <person name="Land M."/>
            <person name="Hauser L."/>
            <person name="Kyrpides N."/>
            <person name="Kim E."/>
            <person name="McCarthy J.K."/>
            <person name="Richardson P."/>
        </authorList>
    </citation>
    <scope>NUCLEOTIDE SEQUENCE [LARGE SCALE GENOMIC DNA]</scope>
    <source>
        <strain evidence="4 5">GB-1</strain>
    </source>
</reference>
<dbReference type="InterPro" id="IPR050740">
    <property type="entry name" value="Aldehyde_DH_Superfamily"/>
</dbReference>
<dbReference type="HOGENOM" id="CLU_005391_0_1_6"/>
<dbReference type="FunFam" id="3.40.605.10:FF:000021">
    <property type="entry name" value="NADP-dependent glyceraldehyde-3-phosphate dehydrogenase"/>
    <property type="match status" value="1"/>
</dbReference>
<protein>
    <submittedName>
        <fullName evidence="4">Aldehyde Dehydrogenase</fullName>
    </submittedName>
</protein>
<name>B0KRM8_PSEPG</name>
<organism evidence="4 5">
    <name type="scientific">Pseudomonas putida (strain GB-1)</name>
    <dbReference type="NCBI Taxonomy" id="76869"/>
    <lineage>
        <taxon>Bacteria</taxon>
        <taxon>Pseudomonadati</taxon>
        <taxon>Pseudomonadota</taxon>
        <taxon>Gammaproteobacteria</taxon>
        <taxon>Pseudomonadales</taxon>
        <taxon>Pseudomonadaceae</taxon>
        <taxon>Pseudomonas</taxon>
    </lineage>
</organism>
<dbReference type="CDD" id="cd07082">
    <property type="entry name" value="ALDH_F11_NP-GAPDH"/>
    <property type="match status" value="1"/>
</dbReference>
<evidence type="ECO:0000256" key="1">
    <source>
        <dbReference type="ARBA" id="ARBA00009986"/>
    </source>
</evidence>
<dbReference type="PANTHER" id="PTHR43353:SF5">
    <property type="entry name" value="SUCCINATE-SEMIALDEHYDE DEHYDROGENASE, MITOCHONDRIAL"/>
    <property type="match status" value="1"/>
</dbReference>
<proteinExistence type="inferred from homology"/>